<sequence length="241" mass="27197">MDQRFRRFYPSSTKESSRGEFGVLSMKFRSAAPPPRPLPFSYSPLGTPFITHDETARLCRELVQRAEKQLAAHEIENVEKVSVKRINGDITVLIISPWTNEPKRWETVVSEIKIAADDLLMAEGHSAVEISVQMAAPELVMTKFICPIYPLDPQLAADWPNIRSNVIEILESFEATRGHIKQLALLQIGCSPREEENDPTVYVALTYESKEPDWPPVIAAIEDYLDTLPYGLELYVKNGAL</sequence>
<keyword evidence="2" id="KW-1185">Reference proteome</keyword>
<dbReference type="Proteomes" id="UP001321760">
    <property type="component" value="Unassembled WGS sequence"/>
</dbReference>
<name>A0AAV9GTE5_9PEZI</name>
<gene>
    <name evidence="1" type="ORF">QBC34DRAFT_401240</name>
</gene>
<evidence type="ECO:0000313" key="1">
    <source>
        <dbReference type="EMBL" id="KAK4451517.1"/>
    </source>
</evidence>
<organism evidence="1 2">
    <name type="scientific">Podospora aff. communis PSN243</name>
    <dbReference type="NCBI Taxonomy" id="3040156"/>
    <lineage>
        <taxon>Eukaryota</taxon>
        <taxon>Fungi</taxon>
        <taxon>Dikarya</taxon>
        <taxon>Ascomycota</taxon>
        <taxon>Pezizomycotina</taxon>
        <taxon>Sordariomycetes</taxon>
        <taxon>Sordariomycetidae</taxon>
        <taxon>Sordariales</taxon>
        <taxon>Podosporaceae</taxon>
        <taxon>Podospora</taxon>
    </lineage>
</organism>
<comment type="caution">
    <text evidence="1">The sequence shown here is derived from an EMBL/GenBank/DDBJ whole genome shotgun (WGS) entry which is preliminary data.</text>
</comment>
<accession>A0AAV9GTE5</accession>
<reference evidence="1" key="2">
    <citation type="submission" date="2023-05" db="EMBL/GenBank/DDBJ databases">
        <authorList>
            <consortium name="Lawrence Berkeley National Laboratory"/>
            <person name="Steindorff A."/>
            <person name="Hensen N."/>
            <person name="Bonometti L."/>
            <person name="Westerberg I."/>
            <person name="Brannstrom I.O."/>
            <person name="Guillou S."/>
            <person name="Cros-Aarteil S."/>
            <person name="Calhoun S."/>
            <person name="Haridas S."/>
            <person name="Kuo A."/>
            <person name="Mondo S."/>
            <person name="Pangilinan J."/>
            <person name="Riley R."/>
            <person name="Labutti K."/>
            <person name="Andreopoulos B."/>
            <person name="Lipzen A."/>
            <person name="Chen C."/>
            <person name="Yanf M."/>
            <person name="Daum C."/>
            <person name="Ng V."/>
            <person name="Clum A."/>
            <person name="Ohm R."/>
            <person name="Martin F."/>
            <person name="Silar P."/>
            <person name="Natvig D."/>
            <person name="Lalanne C."/>
            <person name="Gautier V."/>
            <person name="Ament-Velasquez S.L."/>
            <person name="Kruys A."/>
            <person name="Hutchinson M.I."/>
            <person name="Powell A.J."/>
            <person name="Barry K."/>
            <person name="Miller A.N."/>
            <person name="Grigoriev I.V."/>
            <person name="Debuchy R."/>
            <person name="Gladieux P."/>
            <person name="Thoren M.H."/>
            <person name="Johannesson H."/>
        </authorList>
    </citation>
    <scope>NUCLEOTIDE SEQUENCE</scope>
    <source>
        <strain evidence="1">PSN243</strain>
    </source>
</reference>
<dbReference type="EMBL" id="MU865928">
    <property type="protein sequence ID" value="KAK4451517.1"/>
    <property type="molecule type" value="Genomic_DNA"/>
</dbReference>
<protein>
    <recommendedName>
        <fullName evidence="3">Scaffold protein Nfu/NifU N-terminal domain-containing protein</fullName>
    </recommendedName>
</protein>
<reference evidence="1" key="1">
    <citation type="journal article" date="2023" name="Mol. Phylogenet. Evol.">
        <title>Genome-scale phylogeny and comparative genomics of the fungal order Sordariales.</title>
        <authorList>
            <person name="Hensen N."/>
            <person name="Bonometti L."/>
            <person name="Westerberg I."/>
            <person name="Brannstrom I.O."/>
            <person name="Guillou S."/>
            <person name="Cros-Aarteil S."/>
            <person name="Calhoun S."/>
            <person name="Haridas S."/>
            <person name="Kuo A."/>
            <person name="Mondo S."/>
            <person name="Pangilinan J."/>
            <person name="Riley R."/>
            <person name="LaButti K."/>
            <person name="Andreopoulos B."/>
            <person name="Lipzen A."/>
            <person name="Chen C."/>
            <person name="Yan M."/>
            <person name="Daum C."/>
            <person name="Ng V."/>
            <person name="Clum A."/>
            <person name="Steindorff A."/>
            <person name="Ohm R.A."/>
            <person name="Martin F."/>
            <person name="Silar P."/>
            <person name="Natvig D.O."/>
            <person name="Lalanne C."/>
            <person name="Gautier V."/>
            <person name="Ament-Velasquez S.L."/>
            <person name="Kruys A."/>
            <person name="Hutchinson M.I."/>
            <person name="Powell A.J."/>
            <person name="Barry K."/>
            <person name="Miller A.N."/>
            <person name="Grigoriev I.V."/>
            <person name="Debuchy R."/>
            <person name="Gladieux P."/>
            <person name="Hiltunen Thoren M."/>
            <person name="Johannesson H."/>
        </authorList>
    </citation>
    <scope>NUCLEOTIDE SEQUENCE</scope>
    <source>
        <strain evidence="1">PSN243</strain>
    </source>
</reference>
<evidence type="ECO:0000313" key="2">
    <source>
        <dbReference type="Proteomes" id="UP001321760"/>
    </source>
</evidence>
<dbReference type="AlphaFoldDB" id="A0AAV9GTE5"/>
<evidence type="ECO:0008006" key="3">
    <source>
        <dbReference type="Google" id="ProtNLM"/>
    </source>
</evidence>
<proteinExistence type="predicted"/>